<accession>A0A930EEN3</accession>
<keyword evidence="1" id="KW-1133">Transmembrane helix</keyword>
<feature type="transmembrane region" description="Helical" evidence="1">
    <location>
        <begin position="15"/>
        <end position="35"/>
    </location>
</feature>
<organism evidence="2 3">
    <name type="scientific">Mogibacterium diversum</name>
    <dbReference type="NCBI Taxonomy" id="114527"/>
    <lineage>
        <taxon>Bacteria</taxon>
        <taxon>Bacillati</taxon>
        <taxon>Bacillota</taxon>
        <taxon>Clostridia</taxon>
        <taxon>Peptostreptococcales</taxon>
        <taxon>Anaerovoracaceae</taxon>
        <taxon>Mogibacterium</taxon>
    </lineage>
</organism>
<comment type="caution">
    <text evidence="2">The sequence shown here is derived from an EMBL/GenBank/DDBJ whole genome shotgun (WGS) entry which is preliminary data.</text>
</comment>
<protein>
    <submittedName>
        <fullName evidence="2">Uncharacterized protein</fullName>
    </submittedName>
</protein>
<dbReference type="EMBL" id="JABZQH010000285">
    <property type="protein sequence ID" value="MBF1352810.1"/>
    <property type="molecule type" value="Genomic_DNA"/>
</dbReference>
<proteinExistence type="predicted"/>
<name>A0A930EEN3_9FIRM</name>
<keyword evidence="1" id="KW-0812">Transmembrane</keyword>
<dbReference type="AlphaFoldDB" id="A0A930EEN3"/>
<sequence>MLEESGVWYGSARGVVNIVLIAILAADICLVSHCLRKFRKLKKNL</sequence>
<evidence type="ECO:0000256" key="1">
    <source>
        <dbReference type="SAM" id="Phobius"/>
    </source>
</evidence>
<reference evidence="2" key="1">
    <citation type="submission" date="2020-04" db="EMBL/GenBank/DDBJ databases">
        <title>Deep metagenomics examines the oral microbiome during advanced dental caries in children, revealing novel taxa and co-occurrences with host molecules.</title>
        <authorList>
            <person name="Baker J.L."/>
            <person name="Morton J.T."/>
            <person name="Dinis M."/>
            <person name="Alvarez R."/>
            <person name="Tran N.C."/>
            <person name="Knight R."/>
            <person name="Edlund A."/>
        </authorList>
    </citation>
    <scope>NUCLEOTIDE SEQUENCE</scope>
    <source>
        <strain evidence="2">JCVI_24_bin.8</strain>
    </source>
</reference>
<dbReference type="Proteomes" id="UP000722050">
    <property type="component" value="Unassembled WGS sequence"/>
</dbReference>
<gene>
    <name evidence="2" type="ORF">HXM71_06825</name>
</gene>
<keyword evidence="1" id="KW-0472">Membrane</keyword>
<evidence type="ECO:0000313" key="3">
    <source>
        <dbReference type="Proteomes" id="UP000722050"/>
    </source>
</evidence>
<evidence type="ECO:0000313" key="2">
    <source>
        <dbReference type="EMBL" id="MBF1352810.1"/>
    </source>
</evidence>